<dbReference type="InterPro" id="IPR036388">
    <property type="entry name" value="WH-like_DNA-bd_sf"/>
</dbReference>
<protein>
    <submittedName>
        <fullName evidence="2">Helix-turn-helix domain-containing protein</fullName>
    </submittedName>
</protein>
<reference evidence="3" key="1">
    <citation type="submission" date="2023-07" db="EMBL/GenBank/DDBJ databases">
        <title>30 novel species of actinomycetes from the DSMZ collection.</title>
        <authorList>
            <person name="Nouioui I."/>
        </authorList>
    </citation>
    <scope>NUCLEOTIDE SEQUENCE [LARGE SCALE GENOMIC DNA]</scope>
    <source>
        <strain evidence="3">DSM 41979</strain>
    </source>
</reference>
<accession>A0ABU2R153</accession>
<evidence type="ECO:0000259" key="1">
    <source>
        <dbReference type="SMART" id="SM00418"/>
    </source>
</evidence>
<dbReference type="EMBL" id="JAVRET010000013">
    <property type="protein sequence ID" value="MDT0408990.1"/>
    <property type="molecule type" value="Genomic_DNA"/>
</dbReference>
<dbReference type="PANTHER" id="PTHR39168:SF1">
    <property type="entry name" value="TRANSCRIPTIONAL REGULATORY PROTEIN"/>
    <property type="match status" value="1"/>
</dbReference>
<sequence>MPSSVTASATASVPGRDRDFSVVAQALAAPARSVFCNLLMDGTARPAGELARAAGVGASTASEHLSVLVAAGLLERTASGRRRYYRLAGPEVARALEALGALTGPTPVRGYRPSRQAARLAAARFCYDHLAGRLGVALSEAWHASGWLREGLTPAGAEGFAALGVDVEAARTARRPTVRTCADWTERRPHLAGALGAAVGARFLAAGWVERHRTDRGLTVTPAGRALLADRWGIDTAEPRTAEGTVGFRSAG</sequence>
<dbReference type="PANTHER" id="PTHR39168">
    <property type="entry name" value="TRANSCRIPTIONAL REGULATOR-RELATED"/>
    <property type="match status" value="1"/>
</dbReference>
<dbReference type="Proteomes" id="UP001183610">
    <property type="component" value="Unassembled WGS sequence"/>
</dbReference>
<dbReference type="RefSeq" id="WP_010271875.1">
    <property type="nucleotide sequence ID" value="NZ_JAVRET010000013.1"/>
</dbReference>
<dbReference type="CDD" id="cd00090">
    <property type="entry name" value="HTH_ARSR"/>
    <property type="match status" value="1"/>
</dbReference>
<feature type="domain" description="HTH arsR-type" evidence="1">
    <location>
        <begin position="22"/>
        <end position="101"/>
    </location>
</feature>
<dbReference type="InterPro" id="IPR001845">
    <property type="entry name" value="HTH_ArsR_DNA-bd_dom"/>
</dbReference>
<evidence type="ECO:0000313" key="3">
    <source>
        <dbReference type="Proteomes" id="UP001183610"/>
    </source>
</evidence>
<dbReference type="InterPro" id="IPR052543">
    <property type="entry name" value="HTH_Metal-responsive_Reg"/>
</dbReference>
<keyword evidence="3" id="KW-1185">Reference proteome</keyword>
<dbReference type="Pfam" id="PF12840">
    <property type="entry name" value="HTH_20"/>
    <property type="match status" value="1"/>
</dbReference>
<proteinExistence type="predicted"/>
<comment type="caution">
    <text evidence="2">The sequence shown here is derived from an EMBL/GenBank/DDBJ whole genome shotgun (WGS) entry which is preliminary data.</text>
</comment>
<evidence type="ECO:0000313" key="2">
    <source>
        <dbReference type="EMBL" id="MDT0408990.1"/>
    </source>
</evidence>
<dbReference type="SUPFAM" id="SSF46785">
    <property type="entry name" value="Winged helix' DNA-binding domain"/>
    <property type="match status" value="1"/>
</dbReference>
<dbReference type="InterPro" id="IPR036390">
    <property type="entry name" value="WH_DNA-bd_sf"/>
</dbReference>
<dbReference type="Gene3D" id="1.10.10.10">
    <property type="entry name" value="Winged helix-like DNA-binding domain superfamily/Winged helix DNA-binding domain"/>
    <property type="match status" value="1"/>
</dbReference>
<dbReference type="InterPro" id="IPR011991">
    <property type="entry name" value="ArsR-like_HTH"/>
</dbReference>
<organism evidence="2 3">
    <name type="scientific">Streptomyces evansiae</name>
    <dbReference type="NCBI Taxonomy" id="3075535"/>
    <lineage>
        <taxon>Bacteria</taxon>
        <taxon>Bacillati</taxon>
        <taxon>Actinomycetota</taxon>
        <taxon>Actinomycetes</taxon>
        <taxon>Kitasatosporales</taxon>
        <taxon>Streptomycetaceae</taxon>
        <taxon>Streptomyces</taxon>
    </lineage>
</organism>
<name>A0ABU2R153_9ACTN</name>
<gene>
    <name evidence="2" type="ORF">RM698_07960</name>
</gene>
<dbReference type="SMART" id="SM00418">
    <property type="entry name" value="HTH_ARSR"/>
    <property type="match status" value="1"/>
</dbReference>